<dbReference type="GO" id="GO:0008483">
    <property type="term" value="F:transaminase activity"/>
    <property type="evidence" value="ECO:0007669"/>
    <property type="project" value="UniProtKB-KW"/>
</dbReference>
<keyword evidence="7" id="KW-0032">Aminotransferase</keyword>
<proteinExistence type="inferred from homology"/>
<evidence type="ECO:0000256" key="5">
    <source>
        <dbReference type="ARBA" id="ARBA00023163"/>
    </source>
</evidence>
<dbReference type="InterPro" id="IPR004839">
    <property type="entry name" value="Aminotransferase_I/II_large"/>
</dbReference>
<dbReference type="GO" id="GO:0003700">
    <property type="term" value="F:DNA-binding transcription factor activity"/>
    <property type="evidence" value="ECO:0007669"/>
    <property type="project" value="InterPro"/>
</dbReference>
<dbReference type="Proteomes" id="UP000503540">
    <property type="component" value="Chromosome"/>
</dbReference>
<evidence type="ECO:0000313" key="8">
    <source>
        <dbReference type="Proteomes" id="UP000503540"/>
    </source>
</evidence>
<comment type="similarity">
    <text evidence="1">In the C-terminal section; belongs to the class-I pyridoxal-phosphate-dependent aminotransferase family.</text>
</comment>
<dbReference type="CDD" id="cd07377">
    <property type="entry name" value="WHTH_GntR"/>
    <property type="match status" value="1"/>
</dbReference>
<dbReference type="SUPFAM" id="SSF53383">
    <property type="entry name" value="PLP-dependent transferases"/>
    <property type="match status" value="1"/>
</dbReference>
<dbReference type="InterPro" id="IPR036390">
    <property type="entry name" value="WH_DNA-bd_sf"/>
</dbReference>
<dbReference type="CDD" id="cd00609">
    <property type="entry name" value="AAT_like"/>
    <property type="match status" value="1"/>
</dbReference>
<dbReference type="EMBL" id="CP046172">
    <property type="protein sequence ID" value="QIS13180.1"/>
    <property type="molecule type" value="Genomic_DNA"/>
</dbReference>
<protein>
    <submittedName>
        <fullName evidence="7">Aminotransferase class I/II-fold pyridoxal phosphate-dependent enzyme</fullName>
    </submittedName>
</protein>
<dbReference type="KEGG" id="nah:F5544_26630"/>
<dbReference type="Pfam" id="PF00392">
    <property type="entry name" value="GntR"/>
    <property type="match status" value="1"/>
</dbReference>
<evidence type="ECO:0000256" key="4">
    <source>
        <dbReference type="ARBA" id="ARBA00023125"/>
    </source>
</evidence>
<organism evidence="7 8">
    <name type="scientific">Nocardia arthritidis</name>
    <dbReference type="NCBI Taxonomy" id="228602"/>
    <lineage>
        <taxon>Bacteria</taxon>
        <taxon>Bacillati</taxon>
        <taxon>Actinomycetota</taxon>
        <taxon>Actinomycetes</taxon>
        <taxon>Mycobacteriales</taxon>
        <taxon>Nocardiaceae</taxon>
        <taxon>Nocardia</taxon>
    </lineage>
</organism>
<dbReference type="Pfam" id="PF00155">
    <property type="entry name" value="Aminotran_1_2"/>
    <property type="match status" value="1"/>
</dbReference>
<keyword evidence="4" id="KW-0238">DNA-binding</keyword>
<dbReference type="PANTHER" id="PTHR46577:SF2">
    <property type="entry name" value="TRANSCRIPTIONAL REGULATORY PROTEIN"/>
    <property type="match status" value="1"/>
</dbReference>
<dbReference type="PANTHER" id="PTHR46577">
    <property type="entry name" value="HTH-TYPE TRANSCRIPTIONAL REGULATORY PROTEIN GABR"/>
    <property type="match status" value="1"/>
</dbReference>
<keyword evidence="8" id="KW-1185">Reference proteome</keyword>
<dbReference type="Gene3D" id="3.40.640.10">
    <property type="entry name" value="Type I PLP-dependent aspartate aminotransferase-like (Major domain)"/>
    <property type="match status" value="1"/>
</dbReference>
<evidence type="ECO:0000313" key="7">
    <source>
        <dbReference type="EMBL" id="QIS13180.1"/>
    </source>
</evidence>
<reference evidence="7 8" key="1">
    <citation type="journal article" date="2019" name="ACS Chem. Biol.">
        <title>Identification and Mobilization of a Cryptic Antibiotic Biosynthesis Gene Locus from a Human-Pathogenic Nocardia Isolate.</title>
        <authorList>
            <person name="Herisse M."/>
            <person name="Ishida K."/>
            <person name="Porter J.L."/>
            <person name="Howden B."/>
            <person name="Hertweck C."/>
            <person name="Stinear T.P."/>
            <person name="Pidot S.J."/>
        </authorList>
    </citation>
    <scope>NUCLEOTIDE SEQUENCE [LARGE SCALE GENOMIC DNA]</scope>
    <source>
        <strain evidence="7 8">AUSMDU00012717</strain>
    </source>
</reference>
<dbReference type="AlphaFoldDB" id="A0A6G9YJ49"/>
<dbReference type="InterPro" id="IPR015421">
    <property type="entry name" value="PyrdxlP-dep_Trfase_major"/>
</dbReference>
<dbReference type="SMART" id="SM00345">
    <property type="entry name" value="HTH_GNTR"/>
    <property type="match status" value="1"/>
</dbReference>
<dbReference type="InterPro" id="IPR015422">
    <property type="entry name" value="PyrdxlP-dep_Trfase_small"/>
</dbReference>
<evidence type="ECO:0000256" key="1">
    <source>
        <dbReference type="ARBA" id="ARBA00005384"/>
    </source>
</evidence>
<keyword evidence="2" id="KW-0663">Pyridoxal phosphate</keyword>
<keyword evidence="7" id="KW-0808">Transferase</keyword>
<keyword evidence="3" id="KW-0805">Transcription regulation</keyword>
<evidence type="ECO:0000256" key="3">
    <source>
        <dbReference type="ARBA" id="ARBA00023015"/>
    </source>
</evidence>
<dbReference type="InterPro" id="IPR015424">
    <property type="entry name" value="PyrdxlP-dep_Trfase"/>
</dbReference>
<dbReference type="InterPro" id="IPR051446">
    <property type="entry name" value="HTH_trans_reg/aminotransferase"/>
</dbReference>
<evidence type="ECO:0000259" key="6">
    <source>
        <dbReference type="PROSITE" id="PS50949"/>
    </source>
</evidence>
<dbReference type="PROSITE" id="PS50949">
    <property type="entry name" value="HTH_GNTR"/>
    <property type="match status" value="1"/>
</dbReference>
<dbReference type="GO" id="GO:0003677">
    <property type="term" value="F:DNA binding"/>
    <property type="evidence" value="ECO:0007669"/>
    <property type="project" value="UniProtKB-KW"/>
</dbReference>
<evidence type="ECO:0000256" key="2">
    <source>
        <dbReference type="ARBA" id="ARBA00022898"/>
    </source>
</evidence>
<sequence>MFVILHPELIQLCYKITETVSRPLRFGLLELQRLSAEQNEIVTIDPATDQHAPADGAQPAAGGSAASFLTDLEDRTPAGIAAAMSRRIRSGAIQPGTRLPTVREVARELRVSPATVNQAWRALAATGAIIARGRAGTFVGEPVATRISRPEGRYQRLHPPSDSAFRLDLSRGTPDARLLPDPSAALRALADAGTAGDLASNYLGDAVLPEFAAKLRADWPFRPETIAVLDGALDAVDRLLTAHVRLGDAVAVEDPCFPPFLDLLSRIGARPVPVRMDESGPLPADLAAAVTEYGVAALILQPRAQNPTGASLTARRVRDLAEILAPTGTLVIEDDHSTGIASAPLRSIGARLPGRTVHIRSYSKSHGADLRIAVAGGPARLLDPVVERRMLGPGWTSRLLQRLLLTMLDDQDAVRAVEHARAEYRRRSAELRRALARRGVQAPRADGINLWLPVAEENAAMISLAAAGIKVAPGGPFEVRDHPGSDHLRITVSPLGDHDFEWLATELAAATKALPTYRRIRRV</sequence>
<dbReference type="InterPro" id="IPR036388">
    <property type="entry name" value="WH-like_DNA-bd_sf"/>
</dbReference>
<accession>A0A6G9YJ49</accession>
<dbReference type="InterPro" id="IPR000524">
    <property type="entry name" value="Tscrpt_reg_HTH_GntR"/>
</dbReference>
<dbReference type="GO" id="GO:0030170">
    <property type="term" value="F:pyridoxal phosphate binding"/>
    <property type="evidence" value="ECO:0007669"/>
    <property type="project" value="InterPro"/>
</dbReference>
<dbReference type="Gene3D" id="1.10.10.10">
    <property type="entry name" value="Winged helix-like DNA-binding domain superfamily/Winged helix DNA-binding domain"/>
    <property type="match status" value="1"/>
</dbReference>
<dbReference type="SUPFAM" id="SSF46785">
    <property type="entry name" value="Winged helix' DNA-binding domain"/>
    <property type="match status" value="1"/>
</dbReference>
<keyword evidence="5" id="KW-0804">Transcription</keyword>
<dbReference type="Gene3D" id="3.90.1150.10">
    <property type="entry name" value="Aspartate Aminotransferase, domain 1"/>
    <property type="match status" value="1"/>
</dbReference>
<gene>
    <name evidence="7" type="ORF">F5544_26630</name>
</gene>
<feature type="domain" description="HTH gntR-type" evidence="6">
    <location>
        <begin position="74"/>
        <end position="142"/>
    </location>
</feature>
<name>A0A6G9YJ49_9NOCA</name>